<evidence type="ECO:0000313" key="2">
    <source>
        <dbReference type="EMBL" id="GMN75193.1"/>
    </source>
</evidence>
<gene>
    <name evidence="2" type="ORF">TIFTF001_056655</name>
</gene>
<protein>
    <submittedName>
        <fullName evidence="2">Uncharacterized protein</fullName>
    </submittedName>
</protein>
<evidence type="ECO:0000256" key="1">
    <source>
        <dbReference type="SAM" id="MobiDB-lite"/>
    </source>
</evidence>
<organism evidence="2 3">
    <name type="scientific">Ficus carica</name>
    <name type="common">Common fig</name>
    <dbReference type="NCBI Taxonomy" id="3494"/>
    <lineage>
        <taxon>Eukaryota</taxon>
        <taxon>Viridiplantae</taxon>
        <taxon>Streptophyta</taxon>
        <taxon>Embryophyta</taxon>
        <taxon>Tracheophyta</taxon>
        <taxon>Spermatophyta</taxon>
        <taxon>Magnoliopsida</taxon>
        <taxon>eudicotyledons</taxon>
        <taxon>Gunneridae</taxon>
        <taxon>Pentapetalae</taxon>
        <taxon>rosids</taxon>
        <taxon>fabids</taxon>
        <taxon>Rosales</taxon>
        <taxon>Moraceae</taxon>
        <taxon>Ficeae</taxon>
        <taxon>Ficus</taxon>
    </lineage>
</organism>
<dbReference type="Proteomes" id="UP001187192">
    <property type="component" value="Unassembled WGS sequence"/>
</dbReference>
<accession>A0AA88EJ47</accession>
<feature type="region of interest" description="Disordered" evidence="1">
    <location>
        <begin position="40"/>
        <end position="70"/>
    </location>
</feature>
<comment type="caution">
    <text evidence="2">The sequence shown here is derived from an EMBL/GenBank/DDBJ whole genome shotgun (WGS) entry which is preliminary data.</text>
</comment>
<reference evidence="2" key="1">
    <citation type="submission" date="2023-07" db="EMBL/GenBank/DDBJ databases">
        <title>draft genome sequence of fig (Ficus carica).</title>
        <authorList>
            <person name="Takahashi T."/>
            <person name="Nishimura K."/>
        </authorList>
    </citation>
    <scope>NUCLEOTIDE SEQUENCE</scope>
</reference>
<evidence type="ECO:0000313" key="3">
    <source>
        <dbReference type="Proteomes" id="UP001187192"/>
    </source>
</evidence>
<feature type="region of interest" description="Disordered" evidence="1">
    <location>
        <begin position="1"/>
        <end position="28"/>
    </location>
</feature>
<name>A0AA88EJ47_FICCA</name>
<dbReference type="AlphaFoldDB" id="A0AA88EJ47"/>
<keyword evidence="3" id="KW-1185">Reference proteome</keyword>
<sequence length="91" mass="10154">MAPHDMPSSESSFSTSDPEFRDSSDDCGLISSKELDMLEINKEGMSRKRSHVPKRSHPETTGDSSESDVLLSKRLMIGKKKETASLVQHFQ</sequence>
<dbReference type="EMBL" id="BTGU01021579">
    <property type="protein sequence ID" value="GMN75193.1"/>
    <property type="molecule type" value="Genomic_DNA"/>
</dbReference>
<proteinExistence type="predicted"/>
<feature type="non-terminal residue" evidence="2">
    <location>
        <position position="91"/>
    </location>
</feature>